<comment type="subcellular location">
    <subcellularLocation>
        <location evidence="1">Cell envelope</location>
    </subcellularLocation>
</comment>
<name>A0ABW9ZRC7_9BACT</name>
<dbReference type="Gene3D" id="2.70.98.70">
    <property type="match status" value="1"/>
</dbReference>
<evidence type="ECO:0000313" key="4">
    <source>
        <dbReference type="Proteomes" id="UP000753802"/>
    </source>
</evidence>
<evidence type="ECO:0000313" key="3">
    <source>
        <dbReference type="EMBL" id="NCI49653.1"/>
    </source>
</evidence>
<gene>
    <name evidence="3" type="ORF">GWC95_06955</name>
</gene>
<dbReference type="Pfam" id="PF07940">
    <property type="entry name" value="Hepar_II_III_C"/>
    <property type="match status" value="1"/>
</dbReference>
<evidence type="ECO:0000259" key="2">
    <source>
        <dbReference type="Pfam" id="PF07940"/>
    </source>
</evidence>
<evidence type="ECO:0000256" key="1">
    <source>
        <dbReference type="ARBA" id="ARBA00004196"/>
    </source>
</evidence>
<dbReference type="Proteomes" id="UP000753802">
    <property type="component" value="Unassembled WGS sequence"/>
</dbReference>
<keyword evidence="4" id="KW-1185">Reference proteome</keyword>
<sequence length="649" mass="73230">MKRSVLLYTIVFLFFQQFLSAQVVQRDLLTKKYPYAAVKQLLIPQGQWKPFPLQPDEWAKKVSDSVRAGIIKQAEAIAGKPFTSIPATVTLEYTRNGNRVNYERLSFDKRNRLFTLVLAESMENRNRFTDDIVNGVWNICEETYWGVTAHIGAQKKGSGLPDAADPTVDLFGAETAAVLALTDYFTGAKLDKVSPRVRERILYEVNHKILDSYENETARYGYFGNGKRTVKVNNWDPWVVSNCMTAFLLLEKNEERRAKLTTHSMSLLDLYINGLGDDGATDEGPSYWFAAGLALFDGLSMLADATHQEVSIFDHPLIKQLGSYIYQTHIDGEYFVNVADASPKIKADGIGIYRFGKAVNNKAMMDFGAWAFHTIQDNAPKIESFFKPRQLWNLAYAAEVAAAPQDEVKLPSVYLPSVELMTARTANHLFIASHGGNNAESHNHNDVGDFIVYADGAPVIVDAGKGTYMAITFSRDRYKLWYNTSPYHNVPLVNGVAQQAVAAAKANNVQFNSSNNVTTFSMDLDKAYPDSAGIRAWKRSIRVDHLENNIEVKDKYQVANADRLTQTFMTVCSTDITTPGKIIFTTEKNQRVQLKYDANEWTVTKEQMKLTEPHEQLLKANWDNKPVWRLLLTNISHRKEGQFVYLISK</sequence>
<comment type="caution">
    <text evidence="3">The sequence shown here is derived from an EMBL/GenBank/DDBJ whole genome shotgun (WGS) entry which is preliminary data.</text>
</comment>
<feature type="domain" description="Heparinase II/III-like C-terminal" evidence="2">
    <location>
        <begin position="431"/>
        <end position="607"/>
    </location>
</feature>
<reference evidence="3 4" key="1">
    <citation type="submission" date="2020-01" db="EMBL/GenBank/DDBJ databases">
        <title>Genome analysis.</title>
        <authorList>
            <person name="Wu S."/>
            <person name="Wang G."/>
        </authorList>
    </citation>
    <scope>NUCLEOTIDE SEQUENCE [LARGE SCALE GENOMIC DNA]</scope>
    <source>
        <strain evidence="3 4">SYL130</strain>
    </source>
</reference>
<protein>
    <recommendedName>
        <fullName evidence="2">Heparinase II/III-like C-terminal domain-containing protein</fullName>
    </recommendedName>
</protein>
<dbReference type="EMBL" id="JAACJS010000011">
    <property type="protein sequence ID" value="NCI49653.1"/>
    <property type="molecule type" value="Genomic_DNA"/>
</dbReference>
<dbReference type="Gene3D" id="1.50.10.100">
    <property type="entry name" value="Chondroitin AC/alginate lyase"/>
    <property type="match status" value="1"/>
</dbReference>
<organism evidence="3 4">
    <name type="scientific">Sediminibacterium roseum</name>
    <dbReference type="NCBI Taxonomy" id="1978412"/>
    <lineage>
        <taxon>Bacteria</taxon>
        <taxon>Pseudomonadati</taxon>
        <taxon>Bacteroidota</taxon>
        <taxon>Chitinophagia</taxon>
        <taxon>Chitinophagales</taxon>
        <taxon>Chitinophagaceae</taxon>
        <taxon>Sediminibacterium</taxon>
    </lineage>
</organism>
<dbReference type="InterPro" id="IPR008929">
    <property type="entry name" value="Chondroitin_lyas"/>
</dbReference>
<accession>A0ABW9ZRC7</accession>
<dbReference type="InterPro" id="IPR012480">
    <property type="entry name" value="Hepar_II_III_C"/>
</dbReference>
<dbReference type="RefSeq" id="WP_161817965.1">
    <property type="nucleotide sequence ID" value="NZ_JAACJS010000011.1"/>
</dbReference>
<proteinExistence type="predicted"/>